<dbReference type="SUPFAM" id="SSF49842">
    <property type="entry name" value="TNF-like"/>
    <property type="match status" value="1"/>
</dbReference>
<dbReference type="SMART" id="SM00110">
    <property type="entry name" value="C1Q"/>
    <property type="match status" value="1"/>
</dbReference>
<dbReference type="EMBL" id="JBAMIC010000002">
    <property type="protein sequence ID" value="KAK7111765.1"/>
    <property type="molecule type" value="Genomic_DNA"/>
</dbReference>
<accession>A0AAN9BUW9</accession>
<comment type="caution">
    <text evidence="7">The sequence shown here is derived from an EMBL/GenBank/DDBJ whole genome shotgun (WGS) entry which is preliminary data.</text>
</comment>
<feature type="domain" description="C1q" evidence="6">
    <location>
        <begin position="78"/>
        <end position="207"/>
    </location>
</feature>
<sequence length="207" mass="22048">MRQRVTRAVPKMTLEVLLVLSLVNLATSTREKRADDLSATQAEMAGLANELNQLRAQVVALTNTLTSQGQQIDHINAARAQRVAFAAYISHEPHLTASAGVTVLFNGVITNVGSAFNPATSAFTAPFNGQYMFFVRVDISKDCFGVDLRLNGKRVAAANNDGYVSSHVNAGVALNLKVGDVVTVTFYSSQGVVDAGIESVFTGFLLA</sequence>
<proteinExistence type="predicted"/>
<evidence type="ECO:0000256" key="5">
    <source>
        <dbReference type="SAM" id="SignalP"/>
    </source>
</evidence>
<dbReference type="PANTHER" id="PTHR22923">
    <property type="entry name" value="CEREBELLIN-RELATED"/>
    <property type="match status" value="1"/>
</dbReference>
<keyword evidence="2" id="KW-0964">Secreted</keyword>
<gene>
    <name evidence="7" type="ORF">V1264_011343</name>
</gene>
<keyword evidence="4" id="KW-0175">Coiled coil</keyword>
<evidence type="ECO:0000256" key="4">
    <source>
        <dbReference type="SAM" id="Coils"/>
    </source>
</evidence>
<dbReference type="AlphaFoldDB" id="A0AAN9BUW9"/>
<feature type="signal peptide" evidence="5">
    <location>
        <begin position="1"/>
        <end position="28"/>
    </location>
</feature>
<keyword evidence="3 5" id="KW-0732">Signal</keyword>
<dbReference type="InterPro" id="IPR050822">
    <property type="entry name" value="Cerebellin_Synaptic_Org"/>
</dbReference>
<dbReference type="GO" id="GO:0005576">
    <property type="term" value="C:extracellular region"/>
    <property type="evidence" value="ECO:0007669"/>
    <property type="project" value="UniProtKB-SubCell"/>
</dbReference>
<dbReference type="Gene3D" id="2.60.120.40">
    <property type="match status" value="1"/>
</dbReference>
<protein>
    <recommendedName>
        <fullName evidence="6">C1q domain-containing protein</fullName>
    </recommendedName>
</protein>
<keyword evidence="8" id="KW-1185">Reference proteome</keyword>
<organism evidence="7 8">
    <name type="scientific">Littorina saxatilis</name>
    <dbReference type="NCBI Taxonomy" id="31220"/>
    <lineage>
        <taxon>Eukaryota</taxon>
        <taxon>Metazoa</taxon>
        <taxon>Spiralia</taxon>
        <taxon>Lophotrochozoa</taxon>
        <taxon>Mollusca</taxon>
        <taxon>Gastropoda</taxon>
        <taxon>Caenogastropoda</taxon>
        <taxon>Littorinimorpha</taxon>
        <taxon>Littorinoidea</taxon>
        <taxon>Littorinidae</taxon>
        <taxon>Littorina</taxon>
    </lineage>
</organism>
<dbReference type="InterPro" id="IPR001073">
    <property type="entry name" value="C1q_dom"/>
</dbReference>
<feature type="chain" id="PRO_5042863934" description="C1q domain-containing protein" evidence="5">
    <location>
        <begin position="29"/>
        <end position="207"/>
    </location>
</feature>
<comment type="subcellular location">
    <subcellularLocation>
        <location evidence="1">Secreted</location>
    </subcellularLocation>
</comment>
<dbReference type="Pfam" id="PF00386">
    <property type="entry name" value="C1q"/>
    <property type="match status" value="1"/>
</dbReference>
<name>A0AAN9BUW9_9CAEN</name>
<dbReference type="InterPro" id="IPR008983">
    <property type="entry name" value="Tumour_necrosis_fac-like_dom"/>
</dbReference>
<dbReference type="PRINTS" id="PR00007">
    <property type="entry name" value="COMPLEMNTC1Q"/>
</dbReference>
<evidence type="ECO:0000256" key="2">
    <source>
        <dbReference type="ARBA" id="ARBA00022525"/>
    </source>
</evidence>
<reference evidence="7 8" key="1">
    <citation type="submission" date="2024-02" db="EMBL/GenBank/DDBJ databases">
        <title>Chromosome-scale genome assembly of the rough periwinkle Littorina saxatilis.</title>
        <authorList>
            <person name="De Jode A."/>
            <person name="Faria R."/>
            <person name="Formenti G."/>
            <person name="Sims Y."/>
            <person name="Smith T.P."/>
            <person name="Tracey A."/>
            <person name="Wood J.M.D."/>
            <person name="Zagrodzka Z.B."/>
            <person name="Johannesson K."/>
            <person name="Butlin R.K."/>
            <person name="Leder E.H."/>
        </authorList>
    </citation>
    <scope>NUCLEOTIDE SEQUENCE [LARGE SCALE GENOMIC DNA]</scope>
    <source>
        <strain evidence="7">Snail1</strain>
        <tissue evidence="7">Muscle</tissue>
    </source>
</reference>
<dbReference type="PANTHER" id="PTHR22923:SF116">
    <property type="entry name" value="C1Q DOMAIN-CONTAINING PROTEIN"/>
    <property type="match status" value="1"/>
</dbReference>
<evidence type="ECO:0000313" key="8">
    <source>
        <dbReference type="Proteomes" id="UP001374579"/>
    </source>
</evidence>
<evidence type="ECO:0000256" key="3">
    <source>
        <dbReference type="ARBA" id="ARBA00022729"/>
    </source>
</evidence>
<evidence type="ECO:0000313" key="7">
    <source>
        <dbReference type="EMBL" id="KAK7111765.1"/>
    </source>
</evidence>
<evidence type="ECO:0000259" key="6">
    <source>
        <dbReference type="PROSITE" id="PS50871"/>
    </source>
</evidence>
<dbReference type="PROSITE" id="PS50871">
    <property type="entry name" value="C1Q"/>
    <property type="match status" value="1"/>
</dbReference>
<evidence type="ECO:0000256" key="1">
    <source>
        <dbReference type="ARBA" id="ARBA00004613"/>
    </source>
</evidence>
<dbReference type="Proteomes" id="UP001374579">
    <property type="component" value="Unassembled WGS sequence"/>
</dbReference>
<feature type="coiled-coil region" evidence="4">
    <location>
        <begin position="37"/>
        <end position="64"/>
    </location>
</feature>